<evidence type="ECO:0000256" key="3">
    <source>
        <dbReference type="ARBA" id="ARBA00022679"/>
    </source>
</evidence>
<keyword evidence="8" id="KW-1185">Reference proteome</keyword>
<dbReference type="Gene3D" id="3.40.366.10">
    <property type="entry name" value="Malonyl-Coenzyme A Acyl Carrier Protein, domain 2"/>
    <property type="match status" value="1"/>
</dbReference>
<evidence type="ECO:0000256" key="1">
    <source>
        <dbReference type="ARBA" id="ARBA00022450"/>
    </source>
</evidence>
<keyword evidence="4" id="KW-0511">Multifunctional enzyme</keyword>
<gene>
    <name evidence="7" type="ORF">CDD80_461</name>
</gene>
<dbReference type="EMBL" id="NJES01000113">
    <property type="protein sequence ID" value="PHH77575.1"/>
    <property type="molecule type" value="Genomic_DNA"/>
</dbReference>
<dbReference type="InterPro" id="IPR014043">
    <property type="entry name" value="Acyl_transferase_dom"/>
</dbReference>
<dbReference type="InterPro" id="IPR016035">
    <property type="entry name" value="Acyl_Trfase/lysoPLipase"/>
</dbReference>
<keyword evidence="2" id="KW-0597">Phosphoprotein</keyword>
<dbReference type="PANTHER" id="PTHR43775:SF49">
    <property type="entry name" value="SYNTHASE, PUTATIVE (JCVI)-RELATED"/>
    <property type="match status" value="1"/>
</dbReference>
<name>A0A2C5Z6V0_9HYPO</name>
<dbReference type="AlphaFoldDB" id="A0A2C5Z6V0"/>
<reference evidence="7 8" key="1">
    <citation type="submission" date="2017-06" db="EMBL/GenBank/DDBJ databases">
        <title>Ant-infecting Ophiocordyceps genomes reveal a high diversity of potential behavioral manipulation genes and a possible major role for enterotoxins.</title>
        <authorList>
            <person name="De Bekker C."/>
            <person name="Evans H.C."/>
            <person name="Brachmann A."/>
            <person name="Hughes D.P."/>
        </authorList>
    </citation>
    <scope>NUCLEOTIDE SEQUENCE [LARGE SCALE GENOMIC DNA]</scope>
    <source>
        <strain evidence="7 8">Map16</strain>
    </source>
</reference>
<feature type="domain" description="Malonyl-CoA:ACP transacylase (MAT)" evidence="6">
    <location>
        <begin position="132"/>
        <end position="439"/>
    </location>
</feature>
<keyword evidence="3" id="KW-0808">Transferase</keyword>
<dbReference type="Pfam" id="PF00698">
    <property type="entry name" value="Acyl_transf_1"/>
    <property type="match status" value="1"/>
</dbReference>
<accession>A0A2C5Z6V0</accession>
<evidence type="ECO:0000313" key="7">
    <source>
        <dbReference type="EMBL" id="PHH77575.1"/>
    </source>
</evidence>
<dbReference type="GO" id="GO:0044550">
    <property type="term" value="P:secondary metabolite biosynthetic process"/>
    <property type="evidence" value="ECO:0007669"/>
    <property type="project" value="TreeGrafter"/>
</dbReference>
<evidence type="ECO:0000256" key="2">
    <source>
        <dbReference type="ARBA" id="ARBA00022553"/>
    </source>
</evidence>
<sequence length="463" mass="50806">MADVPITLVSHSRGKDDSIRVKEWPEGRPATLFNDAHAVAEWLAQYVRSGEADDAPRLFLLSSASRESLDLLEGLYKTYVEDGKTPPDQVPHTPASRRGHERNRAYVLVGPRQMMQISPAMDSSPPSRILWAFTSQGAQWAGMGVELLDSNDVFRQAIRRLDASRTSLPSPPASTIEADLRDPTISNRLFKVPQFRLTVAVQIALVQVLRSWNLAPDMVMGISSGETAAGYACGALSAEAAIAITYSLAISGLTEKDEQKTGRFAVLSLGPQQVTPYLEPGVFLAAKFSPFEVALSGVADKVEKVLDNIRAQQPDVLITTYPSGLAWHSCHEDFAKHMPAFEEATQPLIQAAEPTVPFFSTVTGGRLEGSGFLVPSYWRANFEGTIHLHSGFRAAIGDRLDRVLVIEIGPHTSHKRPIRQIADELGLDLVYLHTLERDVSCRQNLLRLSGQLFQHKIAIPGVD</sequence>
<dbReference type="GO" id="GO:0006633">
    <property type="term" value="P:fatty acid biosynthetic process"/>
    <property type="evidence" value="ECO:0007669"/>
    <property type="project" value="TreeGrafter"/>
</dbReference>
<dbReference type="STRING" id="2004952.A0A2C5Z6V0"/>
<dbReference type="PANTHER" id="PTHR43775">
    <property type="entry name" value="FATTY ACID SYNTHASE"/>
    <property type="match status" value="1"/>
</dbReference>
<dbReference type="OrthoDB" id="4920000at2759"/>
<evidence type="ECO:0000313" key="8">
    <source>
        <dbReference type="Proteomes" id="UP000226431"/>
    </source>
</evidence>
<protein>
    <recommendedName>
        <fullName evidence="6">Malonyl-CoA:ACP transacylase (MAT) domain-containing protein</fullName>
    </recommendedName>
</protein>
<comment type="caution">
    <text evidence="7">The sequence shown here is derived from an EMBL/GenBank/DDBJ whole genome shotgun (WGS) entry which is preliminary data.</text>
</comment>
<feature type="region of interest" description="Disordered" evidence="5">
    <location>
        <begin position="81"/>
        <end position="102"/>
    </location>
</feature>
<dbReference type="Gene3D" id="3.30.70.3290">
    <property type="match status" value="1"/>
</dbReference>
<proteinExistence type="predicted"/>
<keyword evidence="1" id="KW-0596">Phosphopantetheine</keyword>
<evidence type="ECO:0000256" key="5">
    <source>
        <dbReference type="SAM" id="MobiDB-lite"/>
    </source>
</evidence>
<dbReference type="SUPFAM" id="SSF52151">
    <property type="entry name" value="FabD/lysophospholipase-like"/>
    <property type="match status" value="1"/>
</dbReference>
<dbReference type="Proteomes" id="UP000226431">
    <property type="component" value="Unassembled WGS sequence"/>
</dbReference>
<dbReference type="SMART" id="SM00827">
    <property type="entry name" value="PKS_AT"/>
    <property type="match status" value="1"/>
</dbReference>
<evidence type="ECO:0000256" key="4">
    <source>
        <dbReference type="ARBA" id="ARBA00023268"/>
    </source>
</evidence>
<organism evidence="7 8">
    <name type="scientific">Ophiocordyceps camponoti-rufipedis</name>
    <dbReference type="NCBI Taxonomy" id="2004952"/>
    <lineage>
        <taxon>Eukaryota</taxon>
        <taxon>Fungi</taxon>
        <taxon>Dikarya</taxon>
        <taxon>Ascomycota</taxon>
        <taxon>Pezizomycotina</taxon>
        <taxon>Sordariomycetes</taxon>
        <taxon>Hypocreomycetidae</taxon>
        <taxon>Hypocreales</taxon>
        <taxon>Ophiocordycipitaceae</taxon>
        <taxon>Ophiocordyceps</taxon>
    </lineage>
</organism>
<dbReference type="GO" id="GO:0004312">
    <property type="term" value="F:fatty acid synthase activity"/>
    <property type="evidence" value="ECO:0007669"/>
    <property type="project" value="TreeGrafter"/>
</dbReference>
<evidence type="ECO:0000259" key="6">
    <source>
        <dbReference type="SMART" id="SM00827"/>
    </source>
</evidence>
<dbReference type="InterPro" id="IPR050091">
    <property type="entry name" value="PKS_NRPS_Biosynth_Enz"/>
</dbReference>
<dbReference type="InterPro" id="IPR001227">
    <property type="entry name" value="Ac_transferase_dom_sf"/>
</dbReference>